<organism evidence="1 2">
    <name type="scientific">Kaistia terrae</name>
    <dbReference type="NCBI Taxonomy" id="537017"/>
    <lineage>
        <taxon>Bacteria</taxon>
        <taxon>Pseudomonadati</taxon>
        <taxon>Pseudomonadota</taxon>
        <taxon>Alphaproteobacteria</taxon>
        <taxon>Hyphomicrobiales</taxon>
        <taxon>Kaistiaceae</taxon>
        <taxon>Kaistia</taxon>
    </lineage>
</organism>
<proteinExistence type="predicted"/>
<dbReference type="Proteomes" id="UP001596150">
    <property type="component" value="Unassembled WGS sequence"/>
</dbReference>
<sequence>MARSIARPAARLHEYRPPDARLTSIVPIVITAPLPWPSYPVAATGDSTPACPMELRRIMVNNGLTMMAIRKASVTRLAISPGLRAFVAHFAIFEVPLNSYEEQDFR</sequence>
<dbReference type="RefSeq" id="WP_266345118.1">
    <property type="nucleotide sequence ID" value="NZ_JAPKNH010000007.1"/>
</dbReference>
<gene>
    <name evidence="1" type="ORF">ACFPP9_18225</name>
</gene>
<name>A0ABW0PZJ7_9HYPH</name>
<accession>A0ABW0PZJ7</accession>
<keyword evidence="2" id="KW-1185">Reference proteome</keyword>
<reference evidence="2" key="1">
    <citation type="journal article" date="2019" name="Int. J. Syst. Evol. Microbiol.">
        <title>The Global Catalogue of Microorganisms (GCM) 10K type strain sequencing project: providing services to taxonomists for standard genome sequencing and annotation.</title>
        <authorList>
            <consortium name="The Broad Institute Genomics Platform"/>
            <consortium name="The Broad Institute Genome Sequencing Center for Infectious Disease"/>
            <person name="Wu L."/>
            <person name="Ma J."/>
        </authorList>
    </citation>
    <scope>NUCLEOTIDE SEQUENCE [LARGE SCALE GENOMIC DNA]</scope>
    <source>
        <strain evidence="2">KACC 12633</strain>
    </source>
</reference>
<comment type="caution">
    <text evidence="1">The sequence shown here is derived from an EMBL/GenBank/DDBJ whole genome shotgun (WGS) entry which is preliminary data.</text>
</comment>
<evidence type="ECO:0000313" key="1">
    <source>
        <dbReference type="EMBL" id="MFC5517721.1"/>
    </source>
</evidence>
<dbReference type="EMBL" id="JBHSML010000012">
    <property type="protein sequence ID" value="MFC5517721.1"/>
    <property type="molecule type" value="Genomic_DNA"/>
</dbReference>
<evidence type="ECO:0000313" key="2">
    <source>
        <dbReference type="Proteomes" id="UP001596150"/>
    </source>
</evidence>
<protein>
    <submittedName>
        <fullName evidence="1">Uncharacterized protein</fullName>
    </submittedName>
</protein>